<evidence type="ECO:0000256" key="1">
    <source>
        <dbReference type="SAM" id="MobiDB-lite"/>
    </source>
</evidence>
<comment type="caution">
    <text evidence="4">The sequence shown here is derived from an EMBL/GenBank/DDBJ whole genome shotgun (WGS) entry which is preliminary data.</text>
</comment>
<dbReference type="GO" id="GO:0006808">
    <property type="term" value="P:regulation of nitrogen utilization"/>
    <property type="evidence" value="ECO:0007669"/>
    <property type="project" value="TreeGrafter"/>
</dbReference>
<dbReference type="GO" id="GO:0031930">
    <property type="term" value="P:mitochondria-nucleus signaling pathway"/>
    <property type="evidence" value="ECO:0007669"/>
    <property type="project" value="TreeGrafter"/>
</dbReference>
<organism evidence="4 5">
    <name type="scientific">Fusarium langsethiae</name>
    <dbReference type="NCBI Taxonomy" id="179993"/>
    <lineage>
        <taxon>Eukaryota</taxon>
        <taxon>Fungi</taxon>
        <taxon>Dikarya</taxon>
        <taxon>Ascomycota</taxon>
        <taxon>Pezizomycotina</taxon>
        <taxon>Sordariomycetes</taxon>
        <taxon>Hypocreomycetidae</taxon>
        <taxon>Hypocreales</taxon>
        <taxon>Nectriaceae</taxon>
        <taxon>Fusarium</taxon>
    </lineage>
</organism>
<gene>
    <name evidence="4" type="ORF">FLAG1_11962</name>
</gene>
<reference evidence="4 5" key="1">
    <citation type="submission" date="2015-04" db="EMBL/GenBank/DDBJ databases">
        <title>The draft genome sequence of Fusarium langsethiae, a T-2/HT-2 mycotoxin producer.</title>
        <authorList>
            <person name="Lysoe E."/>
            <person name="Divon H.H."/>
            <person name="Terzi V."/>
            <person name="Orru L."/>
            <person name="Lamontanara A."/>
            <person name="Kolseth A.-K."/>
            <person name="Frandsen R.J."/>
            <person name="Nielsen K."/>
            <person name="Thrane U."/>
        </authorList>
    </citation>
    <scope>NUCLEOTIDE SEQUENCE [LARGE SCALE GENOMIC DNA]</scope>
    <source>
        <strain evidence="4 5">Fl201059</strain>
    </source>
</reference>
<evidence type="ECO:0000259" key="2">
    <source>
        <dbReference type="Pfam" id="PF08550"/>
    </source>
</evidence>
<dbReference type="OrthoDB" id="5054775at2759"/>
<dbReference type="Proteomes" id="UP000037904">
    <property type="component" value="Unassembled WGS sequence"/>
</dbReference>
<dbReference type="Pfam" id="PF08550">
    <property type="entry name" value="GATA_AreA"/>
    <property type="match status" value="1"/>
</dbReference>
<proteinExistence type="predicted"/>
<dbReference type="PANTHER" id="PTHR28014:SF1">
    <property type="entry name" value="NEGATIVE REGULATOR OF RAS-CAMP PATHWAY"/>
    <property type="match status" value="1"/>
</dbReference>
<dbReference type="GO" id="GO:0000122">
    <property type="term" value="P:negative regulation of transcription by RNA polymerase II"/>
    <property type="evidence" value="ECO:0007669"/>
    <property type="project" value="TreeGrafter"/>
</dbReference>
<evidence type="ECO:0000259" key="3">
    <source>
        <dbReference type="Pfam" id="PF11702"/>
    </source>
</evidence>
<dbReference type="InterPro" id="IPR021711">
    <property type="entry name" value="DUF3295"/>
</dbReference>
<accession>A0A0N0DAH2</accession>
<evidence type="ECO:0000313" key="5">
    <source>
        <dbReference type="Proteomes" id="UP000037904"/>
    </source>
</evidence>
<dbReference type="EMBL" id="JXCE01001226">
    <property type="protein sequence ID" value="KPA35344.1"/>
    <property type="molecule type" value="Genomic_DNA"/>
</dbReference>
<protein>
    <submittedName>
        <fullName evidence="4">Uncharacterized protein</fullName>
    </submittedName>
</protein>
<feature type="region of interest" description="Disordered" evidence="1">
    <location>
        <begin position="344"/>
        <end position="365"/>
    </location>
</feature>
<dbReference type="PANTHER" id="PTHR28014">
    <property type="entry name" value="NEGATIVE REGULATOR OF RAS-CAMP PATHWAY"/>
    <property type="match status" value="1"/>
</dbReference>
<feature type="compositionally biased region" description="Basic and acidic residues" evidence="1">
    <location>
        <begin position="355"/>
        <end position="365"/>
    </location>
</feature>
<feature type="compositionally biased region" description="Polar residues" evidence="1">
    <location>
        <begin position="401"/>
        <end position="412"/>
    </location>
</feature>
<dbReference type="Pfam" id="PF11702">
    <property type="entry name" value="DUF3295"/>
    <property type="match status" value="1"/>
</dbReference>
<feature type="region of interest" description="Disordered" evidence="1">
    <location>
        <begin position="399"/>
        <end position="437"/>
    </location>
</feature>
<feature type="compositionally biased region" description="Acidic residues" evidence="1">
    <location>
        <begin position="344"/>
        <end position="354"/>
    </location>
</feature>
<keyword evidence="5" id="KW-1185">Reference proteome</keyword>
<feature type="region of interest" description="Disordered" evidence="1">
    <location>
        <begin position="245"/>
        <end position="270"/>
    </location>
</feature>
<dbReference type="GO" id="GO:0005737">
    <property type="term" value="C:cytoplasm"/>
    <property type="evidence" value="ECO:0007669"/>
    <property type="project" value="TreeGrafter"/>
</dbReference>
<sequence>MPYRLDTHVLTVDANITHKVDTGNPVDLYSIWTIFSRCADSVEQGRRLENLSWRFWKTQTFVDDKNERTAPTSGTLPQNIPSESRISDISQLSGSVDSLVEEEAVDFVPVSVPPEIARPRVRRQDSYASTRSRRECHISSDNFKNMIVSIVKGKGNLSSLPRVTPMAEESLPVPPAFERSGTTTSETQYPVNFTISEGTSQSSSQSLSRTTVVRGFSPSKFSTSRTIFIAQLSDNILEPKSPPVEKAVQSKRPPRFALGGSCSPTERDQSLRNSEAIIKKPIVQIGGSPEEKKSLNSAVPSWRRSSLLSERKERPSFSINAATQTTDDHVAMNSDSDGYIAESAIDDEDPSDWEDSAKESGKSSMDDRFFQRVDYKPNLTSRGSLISLMLAEDDRARNLSGRASQSTSTIPQSHIADGPSRFQGLKPYKASSKKRRIRGPGLKRIHEVPRSTAQPIMNGPNHQPQATLSPRTTRHNMLKTELTESLRHSLLWERQQKSSTVNAVLKRRHTSYDVAKLQQLPEKPCMKQSEDANASSWNRYFSKEASDGYHSKGW</sequence>
<feature type="domain" description="Nitrogen regulatory protein areA GATA-like" evidence="2">
    <location>
        <begin position="31"/>
        <end position="56"/>
    </location>
</feature>
<dbReference type="InterPro" id="IPR053043">
    <property type="entry name" value="Ras-cAMP_regulatory"/>
</dbReference>
<evidence type="ECO:0000313" key="4">
    <source>
        <dbReference type="EMBL" id="KPA35344.1"/>
    </source>
</evidence>
<name>A0A0N0DAH2_FUSLA</name>
<dbReference type="InterPro" id="IPR013860">
    <property type="entry name" value="AreA_GATA"/>
</dbReference>
<feature type="domain" description="DUF3295" evidence="3">
    <location>
        <begin position="87"/>
        <end position="554"/>
    </location>
</feature>
<dbReference type="AlphaFoldDB" id="A0A0N0DAH2"/>